<reference evidence="1" key="1">
    <citation type="journal article" date="2023" name="Mol. Phylogenet. Evol.">
        <title>Genome-scale phylogeny and comparative genomics of the fungal order Sordariales.</title>
        <authorList>
            <person name="Hensen N."/>
            <person name="Bonometti L."/>
            <person name="Westerberg I."/>
            <person name="Brannstrom I.O."/>
            <person name="Guillou S."/>
            <person name="Cros-Aarteil S."/>
            <person name="Calhoun S."/>
            <person name="Haridas S."/>
            <person name="Kuo A."/>
            <person name="Mondo S."/>
            <person name="Pangilinan J."/>
            <person name="Riley R."/>
            <person name="LaButti K."/>
            <person name="Andreopoulos B."/>
            <person name="Lipzen A."/>
            <person name="Chen C."/>
            <person name="Yan M."/>
            <person name="Daum C."/>
            <person name="Ng V."/>
            <person name="Clum A."/>
            <person name="Steindorff A."/>
            <person name="Ohm R.A."/>
            <person name="Martin F."/>
            <person name="Silar P."/>
            <person name="Natvig D.O."/>
            <person name="Lalanne C."/>
            <person name="Gautier V."/>
            <person name="Ament-Velasquez S.L."/>
            <person name="Kruys A."/>
            <person name="Hutchinson M.I."/>
            <person name="Powell A.J."/>
            <person name="Barry K."/>
            <person name="Miller A.N."/>
            <person name="Grigoriev I.V."/>
            <person name="Debuchy R."/>
            <person name="Gladieux P."/>
            <person name="Hiltunen Thoren M."/>
            <person name="Johannesson H."/>
        </authorList>
    </citation>
    <scope>NUCLEOTIDE SEQUENCE</scope>
    <source>
        <strain evidence="1">CBS 990.96</strain>
    </source>
</reference>
<dbReference type="EMBL" id="MU865399">
    <property type="protein sequence ID" value="KAK4224221.1"/>
    <property type="molecule type" value="Genomic_DNA"/>
</dbReference>
<reference evidence="1" key="2">
    <citation type="submission" date="2023-05" db="EMBL/GenBank/DDBJ databases">
        <authorList>
            <consortium name="Lawrence Berkeley National Laboratory"/>
            <person name="Steindorff A."/>
            <person name="Hensen N."/>
            <person name="Bonometti L."/>
            <person name="Westerberg I."/>
            <person name="Brannstrom I.O."/>
            <person name="Guillou S."/>
            <person name="Cros-Aarteil S."/>
            <person name="Calhoun S."/>
            <person name="Haridas S."/>
            <person name="Kuo A."/>
            <person name="Mondo S."/>
            <person name="Pangilinan J."/>
            <person name="Riley R."/>
            <person name="Labutti K."/>
            <person name="Andreopoulos B."/>
            <person name="Lipzen A."/>
            <person name="Chen C."/>
            <person name="Yanf M."/>
            <person name="Daum C."/>
            <person name="Ng V."/>
            <person name="Clum A."/>
            <person name="Ohm R."/>
            <person name="Martin F."/>
            <person name="Silar P."/>
            <person name="Natvig D."/>
            <person name="Lalanne C."/>
            <person name="Gautier V."/>
            <person name="Ament-Velasquez S.L."/>
            <person name="Kruys A."/>
            <person name="Hutchinson M.I."/>
            <person name="Powell A.J."/>
            <person name="Barry K."/>
            <person name="Miller A.N."/>
            <person name="Grigoriev I.V."/>
            <person name="Debuchy R."/>
            <person name="Gladieux P."/>
            <person name="Thoren M.H."/>
            <person name="Johannesson H."/>
        </authorList>
    </citation>
    <scope>NUCLEOTIDE SEQUENCE</scope>
    <source>
        <strain evidence="1">CBS 990.96</strain>
    </source>
</reference>
<name>A0AAN7GPY1_9PEZI</name>
<evidence type="ECO:0000313" key="1">
    <source>
        <dbReference type="EMBL" id="KAK4224221.1"/>
    </source>
</evidence>
<keyword evidence="2" id="KW-1185">Reference proteome</keyword>
<dbReference type="AlphaFoldDB" id="A0AAN7GPY1"/>
<proteinExistence type="predicted"/>
<comment type="caution">
    <text evidence="1">The sequence shown here is derived from an EMBL/GenBank/DDBJ whole genome shotgun (WGS) entry which is preliminary data.</text>
</comment>
<protein>
    <submittedName>
        <fullName evidence="1">Uncharacterized protein</fullName>
    </submittedName>
</protein>
<evidence type="ECO:0000313" key="2">
    <source>
        <dbReference type="Proteomes" id="UP001301958"/>
    </source>
</evidence>
<gene>
    <name evidence="1" type="ORF">QBC38DRAFT_458512</name>
</gene>
<dbReference type="Proteomes" id="UP001301958">
    <property type="component" value="Unassembled WGS sequence"/>
</dbReference>
<accession>A0AAN7GPY1</accession>
<sequence length="157" mass="18483">MKLWCEKLDGYATALNLNQYLNQSVPEPWNSSQDHEAWERNALTPLSQLDKDCRLIRQFMGLRDIHVVYHAIDFTNKERFKFCRLKDEMETTFPGIPEKLLTCAAFSSIENTGLYYKIIRHMETEGCTWEVLTSEVFGHETAALVSRFDMKKKQKRR</sequence>
<organism evidence="1 2">
    <name type="scientific">Podospora fimiseda</name>
    <dbReference type="NCBI Taxonomy" id="252190"/>
    <lineage>
        <taxon>Eukaryota</taxon>
        <taxon>Fungi</taxon>
        <taxon>Dikarya</taxon>
        <taxon>Ascomycota</taxon>
        <taxon>Pezizomycotina</taxon>
        <taxon>Sordariomycetes</taxon>
        <taxon>Sordariomycetidae</taxon>
        <taxon>Sordariales</taxon>
        <taxon>Podosporaceae</taxon>
        <taxon>Podospora</taxon>
    </lineage>
</organism>